<accession>A0ABQ8C9R4</accession>
<dbReference type="Proteomes" id="UP000824890">
    <property type="component" value="Unassembled WGS sequence"/>
</dbReference>
<evidence type="ECO:0000313" key="3">
    <source>
        <dbReference type="Proteomes" id="UP000824890"/>
    </source>
</evidence>
<feature type="transmembrane region" description="Helical" evidence="1">
    <location>
        <begin position="108"/>
        <end position="128"/>
    </location>
</feature>
<keyword evidence="3" id="KW-1185">Reference proteome</keyword>
<comment type="caution">
    <text evidence="2">The sequence shown here is derived from an EMBL/GenBank/DDBJ whole genome shotgun (WGS) entry which is preliminary data.</text>
</comment>
<organism evidence="2 3">
    <name type="scientific">Brassica napus</name>
    <name type="common">Rape</name>
    <dbReference type="NCBI Taxonomy" id="3708"/>
    <lineage>
        <taxon>Eukaryota</taxon>
        <taxon>Viridiplantae</taxon>
        <taxon>Streptophyta</taxon>
        <taxon>Embryophyta</taxon>
        <taxon>Tracheophyta</taxon>
        <taxon>Spermatophyta</taxon>
        <taxon>Magnoliopsida</taxon>
        <taxon>eudicotyledons</taxon>
        <taxon>Gunneridae</taxon>
        <taxon>Pentapetalae</taxon>
        <taxon>rosids</taxon>
        <taxon>malvids</taxon>
        <taxon>Brassicales</taxon>
        <taxon>Brassicaceae</taxon>
        <taxon>Brassiceae</taxon>
        <taxon>Brassica</taxon>
    </lineage>
</organism>
<evidence type="ECO:0000256" key="1">
    <source>
        <dbReference type="SAM" id="Phobius"/>
    </source>
</evidence>
<keyword evidence="1" id="KW-0812">Transmembrane</keyword>
<feature type="transmembrane region" description="Helical" evidence="1">
    <location>
        <begin position="21"/>
        <end position="42"/>
    </location>
</feature>
<feature type="transmembrane region" description="Helical" evidence="1">
    <location>
        <begin position="78"/>
        <end position="96"/>
    </location>
</feature>
<evidence type="ECO:0000313" key="2">
    <source>
        <dbReference type="EMBL" id="KAH0913816.1"/>
    </source>
</evidence>
<keyword evidence="1" id="KW-1133">Transmembrane helix</keyword>
<keyword evidence="1" id="KW-0472">Membrane</keyword>
<sequence length="409" mass="46120">TRLMMLCGSLRDRIQPWLRDYVKLQSLAVFLIYIQIGCALIGSLGALYNGVLLINLAIALFALVAIESNSQSLGRTYAVLLFCALLLDISWFILFTEEIWSISVETYGTLYIFSVRLTMAMEMIGFFVRLSSSLLWFQIYRLGASIVDTSSSLPRETDSDLRNSFLNPPTPAIIDRQCSGAAEEILGGSIYDPAYYTSLFEDAEAQSNMNSPKVTQVNHYSAEYNGSPSAAEASRIKSPGSRSLHAIDVRRERVEATGDIFIITMSKLHSRTVDKKIIYHLPEDETLHVDDKIRVRKCTLMHHIDSPGFFFCVNGDTFVLVAMDREYDDSDIEMSRPCVFDMNRKVDDLEIPKILINQHQSGGSHMSMKKKIVVACCRDGMKECWEMIRFRHGFGNLCRVFITGVCSPT</sequence>
<feature type="transmembrane region" description="Helical" evidence="1">
    <location>
        <begin position="48"/>
        <end position="66"/>
    </location>
</feature>
<dbReference type="PANTHER" id="PTHR35471:SF1">
    <property type="entry name" value="OS07G0223700 PROTEIN"/>
    <property type="match status" value="1"/>
</dbReference>
<dbReference type="PANTHER" id="PTHR35471">
    <property type="entry name" value="OS07G0223700 PROTEIN"/>
    <property type="match status" value="1"/>
</dbReference>
<proteinExistence type="predicted"/>
<gene>
    <name evidence="2" type="ORF">HID58_028262</name>
</gene>
<protein>
    <submittedName>
        <fullName evidence="2">Uncharacterized protein</fullName>
    </submittedName>
</protein>
<reference evidence="2 3" key="1">
    <citation type="submission" date="2021-05" db="EMBL/GenBank/DDBJ databases">
        <title>Genome Assembly of Synthetic Allotetraploid Brassica napus Reveals Homoeologous Exchanges between Subgenomes.</title>
        <authorList>
            <person name="Davis J.T."/>
        </authorList>
    </citation>
    <scope>NUCLEOTIDE SEQUENCE [LARGE SCALE GENOMIC DNA]</scope>
    <source>
        <strain evidence="3">cv. Da-Ae</strain>
        <tissue evidence="2">Seedling</tissue>
    </source>
</reference>
<name>A0ABQ8C9R4_BRANA</name>
<feature type="non-terminal residue" evidence="2">
    <location>
        <position position="1"/>
    </location>
</feature>
<dbReference type="EMBL" id="JAGKQM010000008">
    <property type="protein sequence ID" value="KAH0913816.1"/>
    <property type="molecule type" value="Genomic_DNA"/>
</dbReference>